<sequence length="409" mass="45895">MVLCSSCSISLDPDERVLHVKSEWHVYNLKRVVANLPPISEELFNQKKQFFSEPITKIEKKSYCEACKSSFINSRSYEAHLKSKKHILNAHSGKKESTSASEAANIPNSSKHSILETSDEMNKAPQSLPLGSCIFCDRRLSTCPSELRTEEQKQLLAKRVLAHMLDVHGFVLPYEHKLVDAAGLLIELGRVVGEERACLACGRQFYGRKFQSTANHLHSDSRVALNAVRSHMLSKPGHMRLWCGEEDPIQVALKIAQHEEEHSDSQTPPAVALAGGELFSRFYDKSIVSPSFILPNTDNDVYEVRLPSGAILGHRNMASVYRQHLSATPLGITQSVHRTLLVSAEGRRQPTSNVLMTSHTGPPSKSPTMSVSAQTRTTDRHYHESKRFWELSTGVQGNLVYRSRLRRQY</sequence>
<keyword evidence="1" id="KW-0479">Metal-binding</keyword>
<dbReference type="InterPro" id="IPR041661">
    <property type="entry name" value="ZN622/Rei1/Reh1_Znf-C2H2"/>
</dbReference>
<proteinExistence type="predicted"/>
<keyword evidence="8" id="KW-1185">Reference proteome</keyword>
<dbReference type="PANTHER" id="PTHR13182">
    <property type="entry name" value="ZINC FINGER PROTEIN 622"/>
    <property type="match status" value="1"/>
</dbReference>
<comment type="caution">
    <text evidence="7">The sequence shown here is derived from an EMBL/GenBank/DDBJ whole genome shotgun (WGS) entry which is preliminary data.</text>
</comment>
<gene>
    <name evidence="7" type="ORF">DEA37_0011691</name>
</gene>
<evidence type="ECO:0000256" key="5">
    <source>
        <dbReference type="SAM" id="MobiDB-lite"/>
    </source>
</evidence>
<feature type="domain" description="C2H2-type" evidence="6">
    <location>
        <begin position="62"/>
        <end position="96"/>
    </location>
</feature>
<dbReference type="GO" id="GO:0030687">
    <property type="term" value="C:preribosome, large subunit precursor"/>
    <property type="evidence" value="ECO:0007669"/>
    <property type="project" value="TreeGrafter"/>
</dbReference>
<evidence type="ECO:0000256" key="2">
    <source>
        <dbReference type="ARBA" id="ARBA00022771"/>
    </source>
</evidence>
<evidence type="ECO:0000256" key="3">
    <source>
        <dbReference type="ARBA" id="ARBA00022833"/>
    </source>
</evidence>
<accession>A0A5J4NDD1</accession>
<feature type="region of interest" description="Disordered" evidence="5">
    <location>
        <begin position="352"/>
        <end position="372"/>
    </location>
</feature>
<dbReference type="Pfam" id="PF12756">
    <property type="entry name" value="zf-C2H2_2"/>
    <property type="match status" value="1"/>
</dbReference>
<dbReference type="PROSITE" id="PS50157">
    <property type="entry name" value="ZINC_FINGER_C2H2_2"/>
    <property type="match status" value="1"/>
</dbReference>
<organism evidence="7 8">
    <name type="scientific">Paragonimus westermani</name>
    <dbReference type="NCBI Taxonomy" id="34504"/>
    <lineage>
        <taxon>Eukaryota</taxon>
        <taxon>Metazoa</taxon>
        <taxon>Spiralia</taxon>
        <taxon>Lophotrochozoa</taxon>
        <taxon>Platyhelminthes</taxon>
        <taxon>Trematoda</taxon>
        <taxon>Digenea</taxon>
        <taxon>Plagiorchiida</taxon>
        <taxon>Troglotremata</taxon>
        <taxon>Troglotrematidae</taxon>
        <taxon>Paragonimus</taxon>
    </lineage>
</organism>
<dbReference type="InterPro" id="IPR040025">
    <property type="entry name" value="Znf622/Rei1/Reh1"/>
</dbReference>
<evidence type="ECO:0000259" key="6">
    <source>
        <dbReference type="PROSITE" id="PS50157"/>
    </source>
</evidence>
<keyword evidence="2 4" id="KW-0863">Zinc-finger</keyword>
<protein>
    <submittedName>
        <fullName evidence="7">Pre-60S factor REI1</fullName>
    </submittedName>
</protein>
<evidence type="ECO:0000313" key="7">
    <source>
        <dbReference type="EMBL" id="KAA3673661.1"/>
    </source>
</evidence>
<dbReference type="InterPro" id="IPR036236">
    <property type="entry name" value="Znf_C2H2_sf"/>
</dbReference>
<evidence type="ECO:0000313" key="8">
    <source>
        <dbReference type="Proteomes" id="UP000324629"/>
    </source>
</evidence>
<name>A0A5J4NDD1_9TREM</name>
<dbReference type="InterPro" id="IPR013087">
    <property type="entry name" value="Znf_C2H2_type"/>
</dbReference>
<keyword evidence="3" id="KW-0862">Zinc</keyword>
<evidence type="ECO:0000256" key="1">
    <source>
        <dbReference type="ARBA" id="ARBA00022723"/>
    </source>
</evidence>
<dbReference type="EMBL" id="QNGE01003741">
    <property type="protein sequence ID" value="KAA3673661.1"/>
    <property type="molecule type" value="Genomic_DNA"/>
</dbReference>
<dbReference type="PANTHER" id="PTHR13182:SF8">
    <property type="entry name" value="CYTOPLASMIC 60S SUBUNIT BIOGENESIS FACTOR ZNF622"/>
    <property type="match status" value="1"/>
</dbReference>
<dbReference type="SUPFAM" id="SSF57667">
    <property type="entry name" value="beta-beta-alpha zinc fingers"/>
    <property type="match status" value="1"/>
</dbReference>
<reference evidence="7 8" key="1">
    <citation type="journal article" date="2019" name="Gigascience">
        <title>Whole-genome sequence of the oriental lung fluke Paragonimus westermani.</title>
        <authorList>
            <person name="Oey H."/>
            <person name="Zakrzewski M."/>
            <person name="Narain K."/>
            <person name="Devi K.R."/>
            <person name="Agatsuma T."/>
            <person name="Nawaratna S."/>
            <person name="Gobert G.N."/>
            <person name="Jones M.K."/>
            <person name="Ragan M.A."/>
            <person name="McManus D.P."/>
            <person name="Krause L."/>
        </authorList>
    </citation>
    <scope>NUCLEOTIDE SEQUENCE [LARGE SCALE GENOMIC DNA]</scope>
    <source>
        <strain evidence="7 8">IND2009</strain>
    </source>
</reference>
<feature type="region of interest" description="Disordered" evidence="5">
    <location>
        <begin position="91"/>
        <end position="123"/>
    </location>
</feature>
<dbReference type="AlphaFoldDB" id="A0A5J4NDD1"/>
<dbReference type="Proteomes" id="UP000324629">
    <property type="component" value="Unassembled WGS sequence"/>
</dbReference>
<dbReference type="GO" id="GO:0008270">
    <property type="term" value="F:zinc ion binding"/>
    <property type="evidence" value="ECO:0007669"/>
    <property type="project" value="UniProtKB-KW"/>
</dbReference>
<dbReference type="InterPro" id="IPR022755">
    <property type="entry name" value="Znf_C2H2_jaz"/>
</dbReference>
<dbReference type="Gene3D" id="3.30.160.60">
    <property type="entry name" value="Classic Zinc Finger"/>
    <property type="match status" value="1"/>
</dbReference>
<dbReference type="Pfam" id="PF12171">
    <property type="entry name" value="zf-C2H2_jaz"/>
    <property type="match status" value="1"/>
</dbReference>
<dbReference type="GO" id="GO:0042273">
    <property type="term" value="P:ribosomal large subunit biogenesis"/>
    <property type="evidence" value="ECO:0007669"/>
    <property type="project" value="TreeGrafter"/>
</dbReference>
<dbReference type="PROSITE" id="PS00028">
    <property type="entry name" value="ZINC_FINGER_C2H2_1"/>
    <property type="match status" value="1"/>
</dbReference>
<feature type="compositionally biased region" description="Polar residues" evidence="5">
    <location>
        <begin position="98"/>
        <end position="116"/>
    </location>
</feature>
<evidence type="ECO:0000256" key="4">
    <source>
        <dbReference type="PROSITE-ProRule" id="PRU00042"/>
    </source>
</evidence>